<keyword evidence="1" id="KW-0143">Chaperone</keyword>
<comment type="caution">
    <text evidence="4">The sequence shown here is derived from an EMBL/GenBank/DDBJ whole genome shotgun (WGS) entry which is preliminary data.</text>
</comment>
<gene>
    <name evidence="4" type="ORF">KLDO_g3435</name>
</gene>
<protein>
    <submittedName>
        <fullName evidence="4">WGS project CCBQ000000000 data, contig 00006</fullName>
    </submittedName>
</protein>
<evidence type="ECO:0000256" key="2">
    <source>
        <dbReference type="ARBA" id="ARBA00043974"/>
    </source>
</evidence>
<dbReference type="Proteomes" id="UP000031516">
    <property type="component" value="Unassembled WGS sequence"/>
</dbReference>
<dbReference type="GO" id="GO:0005634">
    <property type="term" value="C:nucleus"/>
    <property type="evidence" value="ECO:0007669"/>
    <property type="project" value="TreeGrafter"/>
</dbReference>
<evidence type="ECO:0000256" key="1">
    <source>
        <dbReference type="ARBA" id="ARBA00023186"/>
    </source>
</evidence>
<evidence type="ECO:0000256" key="3">
    <source>
        <dbReference type="SAM" id="MobiDB-lite"/>
    </source>
</evidence>
<dbReference type="GO" id="GO:0043248">
    <property type="term" value="P:proteasome assembly"/>
    <property type="evidence" value="ECO:0007669"/>
    <property type="project" value="InterPro"/>
</dbReference>
<reference evidence="4 5" key="1">
    <citation type="submission" date="2014-03" db="EMBL/GenBank/DDBJ databases">
        <title>The genome of Kluyveromyces dobzhanskii.</title>
        <authorList>
            <person name="Nystedt B."/>
            <person name="Astrom S."/>
        </authorList>
    </citation>
    <scope>NUCLEOTIDE SEQUENCE [LARGE SCALE GENOMIC DNA]</scope>
    <source>
        <strain evidence="4 5">CBS 2104</strain>
    </source>
</reference>
<dbReference type="PANTHER" id="PTHR12828">
    <property type="entry name" value="PROTEASOME MATURATION PROTEIN UMP1"/>
    <property type="match status" value="1"/>
</dbReference>
<dbReference type="GO" id="GO:0005737">
    <property type="term" value="C:cytoplasm"/>
    <property type="evidence" value="ECO:0007669"/>
    <property type="project" value="TreeGrafter"/>
</dbReference>
<feature type="region of interest" description="Disordered" evidence="3">
    <location>
        <begin position="1"/>
        <end position="24"/>
    </location>
</feature>
<keyword evidence="5" id="KW-1185">Reference proteome</keyword>
<proteinExistence type="inferred from homology"/>
<comment type="similarity">
    <text evidence="2">Belongs to the POMP/UMP1 family.</text>
</comment>
<dbReference type="AlphaFoldDB" id="A0A0A8LAP7"/>
<evidence type="ECO:0000313" key="5">
    <source>
        <dbReference type="Proteomes" id="UP000031516"/>
    </source>
</evidence>
<organism evidence="4 5">
    <name type="scientific">Kluyveromyces dobzhanskii CBS 2104</name>
    <dbReference type="NCBI Taxonomy" id="1427455"/>
    <lineage>
        <taxon>Eukaryota</taxon>
        <taxon>Fungi</taxon>
        <taxon>Dikarya</taxon>
        <taxon>Ascomycota</taxon>
        <taxon>Saccharomycotina</taxon>
        <taxon>Saccharomycetes</taxon>
        <taxon>Saccharomycetales</taxon>
        <taxon>Saccharomycetaceae</taxon>
        <taxon>Kluyveromyces</taxon>
    </lineage>
</organism>
<dbReference type="PANTHER" id="PTHR12828:SF3">
    <property type="entry name" value="PROTEASOME MATURATION PROTEIN"/>
    <property type="match status" value="1"/>
</dbReference>
<dbReference type="InterPro" id="IPR008012">
    <property type="entry name" value="Ump1"/>
</dbReference>
<name>A0A0A8LAP7_9SACH</name>
<accession>A0A0A8LAP7</accession>
<dbReference type="Pfam" id="PF05348">
    <property type="entry name" value="UMP1"/>
    <property type="match status" value="1"/>
</dbReference>
<dbReference type="OrthoDB" id="15001at2759"/>
<evidence type="ECO:0000313" key="4">
    <source>
        <dbReference type="EMBL" id="CDO95188.1"/>
    </source>
</evidence>
<dbReference type="EMBL" id="CCBQ010000043">
    <property type="protein sequence ID" value="CDO95188.1"/>
    <property type="molecule type" value="Genomic_DNA"/>
</dbReference>
<sequence>MNIVPNQNFKSTVATDKSSDHQSNAVASLPDVFRDQVGARPLNTQLNDRHPLEARVRNWDETQRKRQLEQYRQIFGIAEPMKRVMELKLVESSDFNPLNQSNLHRDILMNKEASIDWEDVYPNSDFTSGMMVADDIHTKIEKRMGI</sequence>